<evidence type="ECO:0000313" key="3">
    <source>
        <dbReference type="EMBL" id="RYR66204.1"/>
    </source>
</evidence>
<keyword evidence="2" id="KW-0812">Transmembrane</keyword>
<evidence type="ECO:0000256" key="1">
    <source>
        <dbReference type="ARBA" id="ARBA00005598"/>
    </source>
</evidence>
<gene>
    <name evidence="3" type="ORF">Ahy_A03g012174</name>
</gene>
<dbReference type="STRING" id="3818.A0A445DSN8"/>
<dbReference type="Proteomes" id="UP000289738">
    <property type="component" value="Chromosome A03"/>
</dbReference>
<organism evidence="3 4">
    <name type="scientific">Arachis hypogaea</name>
    <name type="common">Peanut</name>
    <dbReference type="NCBI Taxonomy" id="3818"/>
    <lineage>
        <taxon>Eukaryota</taxon>
        <taxon>Viridiplantae</taxon>
        <taxon>Streptophyta</taxon>
        <taxon>Embryophyta</taxon>
        <taxon>Tracheophyta</taxon>
        <taxon>Spermatophyta</taxon>
        <taxon>Magnoliopsida</taxon>
        <taxon>eudicotyledons</taxon>
        <taxon>Gunneridae</taxon>
        <taxon>Pentapetalae</taxon>
        <taxon>rosids</taxon>
        <taxon>fabids</taxon>
        <taxon>Fabales</taxon>
        <taxon>Fabaceae</taxon>
        <taxon>Papilionoideae</taxon>
        <taxon>50 kb inversion clade</taxon>
        <taxon>dalbergioids sensu lato</taxon>
        <taxon>Dalbergieae</taxon>
        <taxon>Pterocarpus clade</taxon>
        <taxon>Arachis</taxon>
    </lineage>
</organism>
<evidence type="ECO:0008006" key="5">
    <source>
        <dbReference type="Google" id="ProtNLM"/>
    </source>
</evidence>
<comment type="similarity">
    <text evidence="1">Belongs to the NDRG family.</text>
</comment>
<dbReference type="PANTHER" id="PTHR11034">
    <property type="entry name" value="N-MYC DOWNSTREAM REGULATED"/>
    <property type="match status" value="1"/>
</dbReference>
<keyword evidence="4" id="KW-1185">Reference proteome</keyword>
<name>A0A445DSN8_ARAHY</name>
<reference evidence="3 4" key="1">
    <citation type="submission" date="2019-01" db="EMBL/GenBank/DDBJ databases">
        <title>Sequencing of cultivated peanut Arachis hypogaea provides insights into genome evolution and oil improvement.</title>
        <authorList>
            <person name="Chen X."/>
        </authorList>
    </citation>
    <scope>NUCLEOTIDE SEQUENCE [LARGE SCALE GENOMIC DNA]</scope>
    <source>
        <strain evidence="4">cv. Fuhuasheng</strain>
        <tissue evidence="3">Leaves</tissue>
    </source>
</reference>
<dbReference type="EMBL" id="SDMP01000003">
    <property type="protein sequence ID" value="RYR66204.1"/>
    <property type="molecule type" value="Genomic_DNA"/>
</dbReference>
<feature type="transmembrane region" description="Helical" evidence="2">
    <location>
        <begin position="166"/>
        <end position="189"/>
    </location>
</feature>
<accession>A0A445DSN8</accession>
<dbReference type="InterPro" id="IPR029058">
    <property type="entry name" value="AB_hydrolase_fold"/>
</dbReference>
<sequence>MSPPFLSQPFLCRASHHLPSPFPSQPSICLSPATVMASVTTHQPQSHDGIALLLASRRCCPQSSSSSLLLVFFFFSSLTSAQAQVFRYYGCWVKGLLVYGLLWPRIMMRNRPRICFDASTCESAMNGRHKVEKKELLQLGAPKIVLDYPIFSVDDLSDQIVEVLNFFGLSVVMGMGVAAGAYILTLFAMKYRQRVHGLILVSPLCKEPSWTEWLCNKVMSNLLYFCGMCRVAKEMLLKRYYSKDIRGGAQFPKSDIVKAFRRVDSTVKHKQNFDRFLISQKPLSNVNTSAKKRDHYYSLAKDFLEITPRKTIGELKECKEDGDYAVYGTIMGVIGGTDWFVAQCRCGTKVVLKLGSYYCKKSSKHVDLFSLKL</sequence>
<evidence type="ECO:0000256" key="2">
    <source>
        <dbReference type="SAM" id="Phobius"/>
    </source>
</evidence>
<dbReference type="InterPro" id="IPR004142">
    <property type="entry name" value="NDRG"/>
</dbReference>
<dbReference type="AlphaFoldDB" id="A0A445DSN8"/>
<dbReference type="Pfam" id="PF03096">
    <property type="entry name" value="Ndr"/>
    <property type="match status" value="1"/>
</dbReference>
<evidence type="ECO:0000313" key="4">
    <source>
        <dbReference type="Proteomes" id="UP000289738"/>
    </source>
</evidence>
<comment type="caution">
    <text evidence="3">The sequence shown here is derived from an EMBL/GenBank/DDBJ whole genome shotgun (WGS) entry which is preliminary data.</text>
</comment>
<keyword evidence="2" id="KW-1133">Transmembrane helix</keyword>
<dbReference type="SUPFAM" id="SSF53474">
    <property type="entry name" value="alpha/beta-Hydrolases"/>
    <property type="match status" value="1"/>
</dbReference>
<dbReference type="Gene3D" id="3.40.50.1820">
    <property type="entry name" value="alpha/beta hydrolase"/>
    <property type="match status" value="1"/>
</dbReference>
<proteinExistence type="inferred from homology"/>
<protein>
    <recommendedName>
        <fullName evidence="5">Pollen-specific protein SF21</fullName>
    </recommendedName>
</protein>
<keyword evidence="2" id="KW-0472">Membrane</keyword>